<keyword evidence="1" id="KW-0175">Coiled coil</keyword>
<dbReference type="Gene3D" id="3.40.50.300">
    <property type="entry name" value="P-loop containing nucleotide triphosphate hydrolases"/>
    <property type="match status" value="2"/>
</dbReference>
<sequence length="690" mass="77627">MAAISGSNGVGKSSLLDAIIWCIWGTSRAGDSSDELVRLGQINMSVEFSFELDNHPYTIKRSRKLGSSTSLEFKSASHNLTEGTIKATQQKIIDTIHLTFDTFVNSAYIRQGRADEFTTKGPTERKKILTDILGLSQYDILEEKAKEKIKQIEADLKLREYQLLEIEAELAAQEGQAEKQKMVAQKVNQLEGEMKGLQIKLKLLQGERASLFLSKQQADKLHQTYQEAKQELETITSSGKQRKDQIAKLQSEIESLSGVDTELEQLKTIQATLEALSLKKQQNLEKQHQYSEIDGKLQLKKQRQSQVEAEISDTKNKLKDLEKDQAICPTCKQPLDRAQKLEASKELSQKIVALSETFQGIDISAEEAQLKLLEVQLGSLLVDDKQILELKNRLAKLQHLQNQKEQLIQKNSSLESEQKVVTELRELYLNKKTQVEKLEVEVSKAPDLSEQLNSVDQAILKEESQLDALRQEEKSTQSTLGEIKQLINRSEQLQKTKNIKSEEQLKLRAEKSIYEELALAFGKKGIQAMIIETVIPEIEEETNTLLARLTDGRMSVRLETQRQTKTKLAGGEKGLVETLDIIISDEMGERAYELYSGGEAFRVNLSLRLALSKLLTNRAGSKLQFLVIDEGFGTQDSQGLSRVVEALNTIKEDFAKILVITHLDELKEEFDVRVEVSKGPTGSTFEVVGV</sequence>
<evidence type="ECO:0000313" key="2">
    <source>
        <dbReference type="EMBL" id="OGE65703.1"/>
    </source>
</evidence>
<evidence type="ECO:0000313" key="3">
    <source>
        <dbReference type="Proteomes" id="UP000178017"/>
    </source>
</evidence>
<name>A0A1F5MK28_9BACT</name>
<dbReference type="InterPro" id="IPR027417">
    <property type="entry name" value="P-loop_NTPase"/>
</dbReference>
<dbReference type="GO" id="GO:0006302">
    <property type="term" value="P:double-strand break repair"/>
    <property type="evidence" value="ECO:0007669"/>
    <property type="project" value="InterPro"/>
</dbReference>
<accession>A0A1F5MK28</accession>
<feature type="coiled-coil region" evidence="1">
    <location>
        <begin position="297"/>
        <end position="324"/>
    </location>
</feature>
<gene>
    <name evidence="2" type="ORF">A3B49_04015</name>
</gene>
<feature type="coiled-coil region" evidence="1">
    <location>
        <begin position="387"/>
        <end position="503"/>
    </location>
</feature>
<comment type="caution">
    <text evidence="2">The sequence shown here is derived from an EMBL/GenBank/DDBJ whole genome shotgun (WGS) entry which is preliminary data.</text>
</comment>
<evidence type="ECO:0000256" key="1">
    <source>
        <dbReference type="SAM" id="Coils"/>
    </source>
</evidence>
<proteinExistence type="predicted"/>
<dbReference type="Gene3D" id="1.10.287.510">
    <property type="entry name" value="Helix hairpin bin"/>
    <property type="match status" value="1"/>
</dbReference>
<dbReference type="Proteomes" id="UP000178017">
    <property type="component" value="Unassembled WGS sequence"/>
</dbReference>
<dbReference type="SUPFAM" id="SSF75712">
    <property type="entry name" value="Rad50 coiled-coil Zn hook"/>
    <property type="match status" value="1"/>
</dbReference>
<dbReference type="PANTHER" id="PTHR32114">
    <property type="entry name" value="ABC TRANSPORTER ABCH.3"/>
    <property type="match status" value="1"/>
</dbReference>
<dbReference type="Pfam" id="PF13558">
    <property type="entry name" value="SbcC_Walker_B"/>
    <property type="match status" value="1"/>
</dbReference>
<dbReference type="AlphaFoldDB" id="A0A1F5MK28"/>
<dbReference type="PANTHER" id="PTHR32114:SF2">
    <property type="entry name" value="ABC TRANSPORTER ABCH.3"/>
    <property type="match status" value="1"/>
</dbReference>
<dbReference type="EMBL" id="MFDO01000011">
    <property type="protein sequence ID" value="OGE65703.1"/>
    <property type="molecule type" value="Genomic_DNA"/>
</dbReference>
<dbReference type="GO" id="GO:0016887">
    <property type="term" value="F:ATP hydrolysis activity"/>
    <property type="evidence" value="ECO:0007669"/>
    <property type="project" value="InterPro"/>
</dbReference>
<feature type="coiled-coil region" evidence="1">
    <location>
        <begin position="187"/>
        <end position="238"/>
    </location>
</feature>
<reference evidence="2 3" key="1">
    <citation type="journal article" date="2016" name="Nat. Commun.">
        <title>Thousands of microbial genomes shed light on interconnected biogeochemical processes in an aquifer system.</title>
        <authorList>
            <person name="Anantharaman K."/>
            <person name="Brown C.T."/>
            <person name="Hug L.A."/>
            <person name="Sharon I."/>
            <person name="Castelle C.J."/>
            <person name="Probst A.J."/>
            <person name="Thomas B.C."/>
            <person name="Singh A."/>
            <person name="Wilkins M.J."/>
            <person name="Karaoz U."/>
            <person name="Brodie E.L."/>
            <person name="Williams K.H."/>
            <person name="Hubbard S.S."/>
            <person name="Banfield J.F."/>
        </authorList>
    </citation>
    <scope>NUCLEOTIDE SEQUENCE [LARGE SCALE GENOMIC DNA]</scope>
</reference>
<protein>
    <submittedName>
        <fullName evidence="2">Uncharacterized protein</fullName>
    </submittedName>
</protein>
<organism evidence="2 3">
    <name type="scientific">Candidatus Daviesbacteria bacterium RIFCSPLOWO2_01_FULL_40_24</name>
    <dbReference type="NCBI Taxonomy" id="1797787"/>
    <lineage>
        <taxon>Bacteria</taxon>
        <taxon>Candidatus Daviesiibacteriota</taxon>
    </lineage>
</organism>
<dbReference type="SUPFAM" id="SSF52540">
    <property type="entry name" value="P-loop containing nucleoside triphosphate hydrolases"/>
    <property type="match status" value="1"/>
</dbReference>